<comment type="caution">
    <text evidence="1">The sequence shown here is derived from an EMBL/GenBank/DDBJ whole genome shotgun (WGS) entry which is preliminary data.</text>
</comment>
<reference evidence="1 2" key="1">
    <citation type="submission" date="2022-01" db="EMBL/GenBank/DDBJ databases">
        <authorList>
            <person name="Xiong W."/>
            <person name="Schranz E."/>
        </authorList>
    </citation>
    <scope>NUCLEOTIDE SEQUENCE [LARGE SCALE GENOMIC DNA]</scope>
</reference>
<gene>
    <name evidence="1" type="ORF">LVIROSA_LOCUS14577</name>
</gene>
<sequence length="116" mass="12629">MLKVLLSYDVCVHEGWPGNFVCYESSNRGVVLETSERLVVGYGGCNVKKGSHFLHFGHVESPLVGDSGVGGANGINWLERFLAVDGDLACLVKENHALRSENVLLQKKVFEIVGNV</sequence>
<dbReference type="AlphaFoldDB" id="A0AAU9MTU5"/>
<dbReference type="Proteomes" id="UP001157418">
    <property type="component" value="Unassembled WGS sequence"/>
</dbReference>
<keyword evidence="2" id="KW-1185">Reference proteome</keyword>
<protein>
    <submittedName>
        <fullName evidence="1">Uncharacterized protein</fullName>
    </submittedName>
</protein>
<accession>A0AAU9MTU5</accession>
<evidence type="ECO:0000313" key="2">
    <source>
        <dbReference type="Proteomes" id="UP001157418"/>
    </source>
</evidence>
<name>A0AAU9MTU5_9ASTR</name>
<organism evidence="1 2">
    <name type="scientific">Lactuca virosa</name>
    <dbReference type="NCBI Taxonomy" id="75947"/>
    <lineage>
        <taxon>Eukaryota</taxon>
        <taxon>Viridiplantae</taxon>
        <taxon>Streptophyta</taxon>
        <taxon>Embryophyta</taxon>
        <taxon>Tracheophyta</taxon>
        <taxon>Spermatophyta</taxon>
        <taxon>Magnoliopsida</taxon>
        <taxon>eudicotyledons</taxon>
        <taxon>Gunneridae</taxon>
        <taxon>Pentapetalae</taxon>
        <taxon>asterids</taxon>
        <taxon>campanulids</taxon>
        <taxon>Asterales</taxon>
        <taxon>Asteraceae</taxon>
        <taxon>Cichorioideae</taxon>
        <taxon>Cichorieae</taxon>
        <taxon>Lactucinae</taxon>
        <taxon>Lactuca</taxon>
    </lineage>
</organism>
<proteinExistence type="predicted"/>
<dbReference type="EMBL" id="CAKMRJ010002223">
    <property type="protein sequence ID" value="CAH1427579.1"/>
    <property type="molecule type" value="Genomic_DNA"/>
</dbReference>
<evidence type="ECO:0000313" key="1">
    <source>
        <dbReference type="EMBL" id="CAH1427579.1"/>
    </source>
</evidence>